<dbReference type="PRINTS" id="PR00932">
    <property type="entry name" value="AMINO1PTASE"/>
</dbReference>
<keyword evidence="8" id="KW-0482">Metalloprotease</keyword>
<dbReference type="GO" id="GO:0006508">
    <property type="term" value="P:proteolysis"/>
    <property type="evidence" value="ECO:0007669"/>
    <property type="project" value="UniProtKB-KW"/>
</dbReference>
<keyword evidence="7" id="KW-0862">Zinc</keyword>
<sequence length="433" mass="46612">MNTSRPRQDPLFSPQADVAGLMRHLDACVSPSHAVDYCGTQLRLAGFQEVSFSNLGRALPNCGFIAESGLLLAWDNSSKNFSHFRIVGAHTDSPCLKVKPLPDAGNFGWRQLGVEIYGGILSNSWLDRDLGVAGRVVLSDHSVALVRVDEAVARIPQLAIHLDRDVNERGLILDKQIHLMPIWGLGDSTEGHFKEWLSSKIGVGSSQIVSWDLGLYDLTPASLLGSDSSLIASGRLDNQVSCWAAIEGLIAAKTRGDNSTNCSVVALFDHEEVGSQSTHGAAGPRLQWLLESLSAANKKSFHEVLAASHCISADNAHAVHPNYPERHDPQHRPLPNLGPVLKSNANQRFATSPESAAVFIEACTAADVPYQYFVSKNTMPCGSTIGPITSTQLGIPTVDVGVAQLSMHSARELCGALDPLLFTQTLAHYFVAE</sequence>
<dbReference type="Pfam" id="PF02127">
    <property type="entry name" value="Peptidase_M18"/>
    <property type="match status" value="1"/>
</dbReference>
<dbReference type="GO" id="GO:0005737">
    <property type="term" value="C:cytoplasm"/>
    <property type="evidence" value="ECO:0007669"/>
    <property type="project" value="UniProtKB-ARBA"/>
</dbReference>
<evidence type="ECO:0000256" key="8">
    <source>
        <dbReference type="ARBA" id="ARBA00023049"/>
    </source>
</evidence>
<dbReference type="GO" id="GO:0004177">
    <property type="term" value="F:aminopeptidase activity"/>
    <property type="evidence" value="ECO:0007669"/>
    <property type="project" value="UniProtKB-KW"/>
</dbReference>
<dbReference type="Gene3D" id="2.30.250.10">
    <property type="entry name" value="Aminopeptidase i, Domain 2"/>
    <property type="match status" value="1"/>
</dbReference>
<dbReference type="InterPro" id="IPR001948">
    <property type="entry name" value="Peptidase_M18"/>
</dbReference>
<evidence type="ECO:0000256" key="1">
    <source>
        <dbReference type="ARBA" id="ARBA00001947"/>
    </source>
</evidence>
<dbReference type="AlphaFoldDB" id="A0A6J7W1F2"/>
<evidence type="ECO:0000256" key="4">
    <source>
        <dbReference type="ARBA" id="ARBA00022670"/>
    </source>
</evidence>
<protein>
    <submittedName>
        <fullName evidence="9">Unannotated protein</fullName>
    </submittedName>
</protein>
<dbReference type="Gene3D" id="3.40.630.10">
    <property type="entry name" value="Zn peptidases"/>
    <property type="match status" value="1"/>
</dbReference>
<dbReference type="PANTHER" id="PTHR28570">
    <property type="entry name" value="ASPARTYL AMINOPEPTIDASE"/>
    <property type="match status" value="1"/>
</dbReference>
<reference evidence="9" key="1">
    <citation type="submission" date="2020-05" db="EMBL/GenBank/DDBJ databases">
        <authorList>
            <person name="Chiriac C."/>
            <person name="Salcher M."/>
            <person name="Ghai R."/>
            <person name="Kavagutti S V."/>
        </authorList>
    </citation>
    <scope>NUCLEOTIDE SEQUENCE</scope>
</reference>
<keyword evidence="4" id="KW-0645">Protease</keyword>
<dbReference type="InterPro" id="IPR023358">
    <property type="entry name" value="Peptidase_M18_dom2"/>
</dbReference>
<dbReference type="NCBIfam" id="NF002759">
    <property type="entry name" value="PRK02813.1"/>
    <property type="match status" value="1"/>
</dbReference>
<dbReference type="SUPFAM" id="SSF101821">
    <property type="entry name" value="Aminopeptidase/glucanase lid domain"/>
    <property type="match status" value="1"/>
</dbReference>
<evidence type="ECO:0000256" key="7">
    <source>
        <dbReference type="ARBA" id="ARBA00022833"/>
    </source>
</evidence>
<dbReference type="GO" id="GO:0008270">
    <property type="term" value="F:zinc ion binding"/>
    <property type="evidence" value="ECO:0007669"/>
    <property type="project" value="InterPro"/>
</dbReference>
<dbReference type="EMBL" id="CAFBRX010000055">
    <property type="protein sequence ID" value="CAB5120791.1"/>
    <property type="molecule type" value="Genomic_DNA"/>
</dbReference>
<keyword evidence="6" id="KW-0378">Hydrolase</keyword>
<dbReference type="SUPFAM" id="SSF53187">
    <property type="entry name" value="Zn-dependent exopeptidases"/>
    <property type="match status" value="1"/>
</dbReference>
<gene>
    <name evidence="9" type="ORF">UFOPK4422_00672</name>
</gene>
<dbReference type="PANTHER" id="PTHR28570:SF3">
    <property type="entry name" value="ASPARTYL AMINOPEPTIDASE"/>
    <property type="match status" value="1"/>
</dbReference>
<dbReference type="GO" id="GO:0008237">
    <property type="term" value="F:metallopeptidase activity"/>
    <property type="evidence" value="ECO:0007669"/>
    <property type="project" value="UniProtKB-KW"/>
</dbReference>
<evidence type="ECO:0000256" key="2">
    <source>
        <dbReference type="ARBA" id="ARBA00008290"/>
    </source>
</evidence>
<keyword evidence="3" id="KW-0031">Aminopeptidase</keyword>
<accession>A0A6J7W1F2</accession>
<evidence type="ECO:0000313" key="9">
    <source>
        <dbReference type="EMBL" id="CAB5120791.1"/>
    </source>
</evidence>
<evidence type="ECO:0000256" key="6">
    <source>
        <dbReference type="ARBA" id="ARBA00022801"/>
    </source>
</evidence>
<comment type="cofactor">
    <cofactor evidence="1">
        <name>Zn(2+)</name>
        <dbReference type="ChEBI" id="CHEBI:29105"/>
    </cofactor>
</comment>
<evidence type="ECO:0000256" key="5">
    <source>
        <dbReference type="ARBA" id="ARBA00022723"/>
    </source>
</evidence>
<proteinExistence type="inferred from homology"/>
<name>A0A6J7W1F2_9ZZZZ</name>
<keyword evidence="5" id="KW-0479">Metal-binding</keyword>
<comment type="similarity">
    <text evidence="2">Belongs to the peptidase M18 family.</text>
</comment>
<organism evidence="9">
    <name type="scientific">freshwater metagenome</name>
    <dbReference type="NCBI Taxonomy" id="449393"/>
    <lineage>
        <taxon>unclassified sequences</taxon>
        <taxon>metagenomes</taxon>
        <taxon>ecological metagenomes</taxon>
    </lineage>
</organism>
<evidence type="ECO:0000256" key="3">
    <source>
        <dbReference type="ARBA" id="ARBA00022438"/>
    </source>
</evidence>